<feature type="region of interest" description="Disordered" evidence="1">
    <location>
        <begin position="515"/>
        <end position="545"/>
    </location>
</feature>
<gene>
    <name evidence="2" type="ORF">L798_14122</name>
</gene>
<feature type="region of interest" description="Disordered" evidence="1">
    <location>
        <begin position="418"/>
        <end position="438"/>
    </location>
</feature>
<feature type="compositionally biased region" description="Polar residues" evidence="1">
    <location>
        <begin position="203"/>
        <end position="217"/>
    </location>
</feature>
<sequence length="545" mass="60584">MAVEVEEMPVPSYQESQLETHVAVNMLSALRLDGTASGNSTPSLSRDGSFDDVFGFESADDDDQGRSWQFSGDTGSSGFGNSVTSFMSWTDDVEVETTQKVQDLVDELERCFYGEESLDKLKKEVSAECVDWRSKFPHYRVRGVGLELSAFHLQRLHEKTCVHDKKMAIDEAACVVLEDDEDSEDEEEVIASHGSYQEKQELNDQCNRNCSSSPDTTEGSVMLCYGRDLSAESLQQKVKDSVMEQLFLHVWSQVSKGLEPLLHLYPDRTQQRHTNPSPMQGQSGMNTLRLPAIATSFRSFTPVSDIHNIELNGTLHVSAKSMCCSASSSLISPALESNLKVGHCQGSLRHTSVPPVVNLAKPLTFHSANHVLAPIPTLEPRGYHSAADRRTRATLNRRFSSITSGHERFLKPLEEQQTMAAKGTTNPRQVSAPASPPSWSRHVMLPPINDLNLPLKGLDSVYEPKLRNPEINQRSIMSAKQKTTLSPIESSGPISIQGTGLSKIDFTKQLLEKHEDPSFEKKDGKMSCARDRRCKQKLRGNRHVN</sequence>
<dbReference type="InterPro" id="IPR039630">
    <property type="entry name" value="FAM149"/>
</dbReference>
<accession>A0A067QQ92</accession>
<proteinExistence type="predicted"/>
<protein>
    <recommendedName>
        <fullName evidence="4">DUF3719 domain-containing protein</fullName>
    </recommendedName>
</protein>
<feature type="compositionally biased region" description="Basic and acidic residues" evidence="1">
    <location>
        <begin position="515"/>
        <end position="531"/>
    </location>
</feature>
<feature type="compositionally biased region" description="Basic residues" evidence="1">
    <location>
        <begin position="532"/>
        <end position="545"/>
    </location>
</feature>
<organism evidence="2 3">
    <name type="scientific">Zootermopsis nevadensis</name>
    <name type="common">Dampwood termite</name>
    <dbReference type="NCBI Taxonomy" id="136037"/>
    <lineage>
        <taxon>Eukaryota</taxon>
        <taxon>Metazoa</taxon>
        <taxon>Ecdysozoa</taxon>
        <taxon>Arthropoda</taxon>
        <taxon>Hexapoda</taxon>
        <taxon>Insecta</taxon>
        <taxon>Pterygota</taxon>
        <taxon>Neoptera</taxon>
        <taxon>Polyneoptera</taxon>
        <taxon>Dictyoptera</taxon>
        <taxon>Blattodea</taxon>
        <taxon>Blattoidea</taxon>
        <taxon>Termitoidae</taxon>
        <taxon>Termopsidae</taxon>
        <taxon>Zootermopsis</taxon>
    </lineage>
</organism>
<evidence type="ECO:0000313" key="2">
    <source>
        <dbReference type="EMBL" id="KDR11940.1"/>
    </source>
</evidence>
<feature type="compositionally biased region" description="Polar residues" evidence="1">
    <location>
        <begin position="418"/>
        <end position="429"/>
    </location>
</feature>
<dbReference type="EMBL" id="KK853056">
    <property type="protein sequence ID" value="KDR11940.1"/>
    <property type="molecule type" value="Genomic_DNA"/>
</dbReference>
<reference evidence="2 3" key="1">
    <citation type="journal article" date="2014" name="Nat. Commun.">
        <title>Molecular traces of alternative social organization in a termite genome.</title>
        <authorList>
            <person name="Terrapon N."/>
            <person name="Li C."/>
            <person name="Robertson H.M."/>
            <person name="Ji L."/>
            <person name="Meng X."/>
            <person name="Booth W."/>
            <person name="Chen Z."/>
            <person name="Childers C.P."/>
            <person name="Glastad K.M."/>
            <person name="Gokhale K."/>
            <person name="Gowin J."/>
            <person name="Gronenberg W."/>
            <person name="Hermansen R.A."/>
            <person name="Hu H."/>
            <person name="Hunt B.G."/>
            <person name="Huylmans A.K."/>
            <person name="Khalil S.M."/>
            <person name="Mitchell R.D."/>
            <person name="Munoz-Torres M.C."/>
            <person name="Mustard J.A."/>
            <person name="Pan H."/>
            <person name="Reese J.T."/>
            <person name="Scharf M.E."/>
            <person name="Sun F."/>
            <person name="Vogel H."/>
            <person name="Xiao J."/>
            <person name="Yang W."/>
            <person name="Yang Z."/>
            <person name="Yang Z."/>
            <person name="Zhou J."/>
            <person name="Zhu J."/>
            <person name="Brent C.S."/>
            <person name="Elsik C.G."/>
            <person name="Goodisman M.A."/>
            <person name="Liberles D.A."/>
            <person name="Roe R.M."/>
            <person name="Vargo E.L."/>
            <person name="Vilcinskas A."/>
            <person name="Wang J."/>
            <person name="Bornberg-Bauer E."/>
            <person name="Korb J."/>
            <person name="Zhang G."/>
            <person name="Liebig J."/>
        </authorList>
    </citation>
    <scope>NUCLEOTIDE SEQUENCE [LARGE SCALE GENOMIC DNA]</scope>
    <source>
        <tissue evidence="2">Whole organism</tissue>
    </source>
</reference>
<evidence type="ECO:0008006" key="4">
    <source>
        <dbReference type="Google" id="ProtNLM"/>
    </source>
</evidence>
<dbReference type="PANTHER" id="PTHR31997">
    <property type="entry name" value="AGAP003710-PA"/>
    <property type="match status" value="1"/>
</dbReference>
<feature type="region of interest" description="Disordered" evidence="1">
    <location>
        <begin position="190"/>
        <end position="217"/>
    </location>
</feature>
<dbReference type="PANTHER" id="PTHR31997:SF1">
    <property type="entry name" value="AGAP003710-PA"/>
    <property type="match status" value="1"/>
</dbReference>
<dbReference type="InParanoid" id="A0A067QQ92"/>
<evidence type="ECO:0000313" key="3">
    <source>
        <dbReference type="Proteomes" id="UP000027135"/>
    </source>
</evidence>
<evidence type="ECO:0000256" key="1">
    <source>
        <dbReference type="SAM" id="MobiDB-lite"/>
    </source>
</evidence>
<name>A0A067QQ92_ZOONE</name>
<keyword evidence="3" id="KW-1185">Reference proteome</keyword>
<dbReference type="Proteomes" id="UP000027135">
    <property type="component" value="Unassembled WGS sequence"/>
</dbReference>
<dbReference type="AlphaFoldDB" id="A0A067QQ92"/>